<accession>A0A0A0K6W3</accession>
<dbReference type="Gramene" id="KGN44664">
    <property type="protein sequence ID" value="KGN44664"/>
    <property type="gene ID" value="Csa_7G368160"/>
</dbReference>
<name>A0A0A0K6W3_CUCSA</name>
<keyword evidence="3" id="KW-1185">Reference proteome</keyword>
<organism evidence="2 3">
    <name type="scientific">Cucumis sativus</name>
    <name type="common">Cucumber</name>
    <dbReference type="NCBI Taxonomy" id="3659"/>
    <lineage>
        <taxon>Eukaryota</taxon>
        <taxon>Viridiplantae</taxon>
        <taxon>Streptophyta</taxon>
        <taxon>Embryophyta</taxon>
        <taxon>Tracheophyta</taxon>
        <taxon>Spermatophyta</taxon>
        <taxon>Magnoliopsida</taxon>
        <taxon>eudicotyledons</taxon>
        <taxon>Gunneridae</taxon>
        <taxon>Pentapetalae</taxon>
        <taxon>rosids</taxon>
        <taxon>fabids</taxon>
        <taxon>Cucurbitales</taxon>
        <taxon>Cucurbitaceae</taxon>
        <taxon>Benincaseae</taxon>
        <taxon>Cucumis</taxon>
    </lineage>
</organism>
<dbReference type="Proteomes" id="UP000029981">
    <property type="component" value="Chromosome 7"/>
</dbReference>
<reference evidence="2 3" key="4">
    <citation type="journal article" date="2011" name="BMC Genomics">
        <title>RNA-Seq improves annotation of protein-coding genes in the cucumber genome.</title>
        <authorList>
            <person name="Li Z."/>
            <person name="Zhang Z."/>
            <person name="Yan P."/>
            <person name="Huang S."/>
            <person name="Fei Z."/>
            <person name="Lin K."/>
        </authorList>
    </citation>
    <scope>NUCLEOTIDE SEQUENCE [LARGE SCALE GENOMIC DNA]</scope>
    <source>
        <strain evidence="3">cv. 9930</strain>
    </source>
</reference>
<feature type="region of interest" description="Disordered" evidence="1">
    <location>
        <begin position="45"/>
        <end position="113"/>
    </location>
</feature>
<reference evidence="2 3" key="1">
    <citation type="journal article" date="2009" name="Nat. Genet.">
        <title>The genome of the cucumber, Cucumis sativus L.</title>
        <authorList>
            <person name="Huang S."/>
            <person name="Li R."/>
            <person name="Zhang Z."/>
            <person name="Li L."/>
            <person name="Gu X."/>
            <person name="Fan W."/>
            <person name="Lucas W.J."/>
            <person name="Wang X."/>
            <person name="Xie B."/>
            <person name="Ni P."/>
            <person name="Ren Y."/>
            <person name="Zhu H."/>
            <person name="Li J."/>
            <person name="Lin K."/>
            <person name="Jin W."/>
            <person name="Fei Z."/>
            <person name="Li G."/>
            <person name="Staub J."/>
            <person name="Kilian A."/>
            <person name="van der Vossen E.A."/>
            <person name="Wu Y."/>
            <person name="Guo J."/>
            <person name="He J."/>
            <person name="Jia Z."/>
            <person name="Ren Y."/>
            <person name="Tian G."/>
            <person name="Lu Y."/>
            <person name="Ruan J."/>
            <person name="Qian W."/>
            <person name="Wang M."/>
            <person name="Huang Q."/>
            <person name="Li B."/>
            <person name="Xuan Z."/>
            <person name="Cao J."/>
            <person name="Asan"/>
            <person name="Wu Z."/>
            <person name="Zhang J."/>
            <person name="Cai Q."/>
            <person name="Bai Y."/>
            <person name="Zhao B."/>
            <person name="Han Y."/>
            <person name="Li Y."/>
            <person name="Li X."/>
            <person name="Wang S."/>
            <person name="Shi Q."/>
            <person name="Liu S."/>
            <person name="Cho W.K."/>
            <person name="Kim J.Y."/>
            <person name="Xu Y."/>
            <person name="Heller-Uszynska K."/>
            <person name="Miao H."/>
            <person name="Cheng Z."/>
            <person name="Zhang S."/>
            <person name="Wu J."/>
            <person name="Yang Y."/>
            <person name="Kang H."/>
            <person name="Li M."/>
            <person name="Liang H."/>
            <person name="Ren X."/>
            <person name="Shi Z."/>
            <person name="Wen M."/>
            <person name="Jian M."/>
            <person name="Yang H."/>
            <person name="Zhang G."/>
            <person name="Yang Z."/>
            <person name="Chen R."/>
            <person name="Liu S."/>
            <person name="Li J."/>
            <person name="Ma L."/>
            <person name="Liu H."/>
            <person name="Zhou Y."/>
            <person name="Zhao J."/>
            <person name="Fang X."/>
            <person name="Li G."/>
            <person name="Fang L."/>
            <person name="Li Y."/>
            <person name="Liu D."/>
            <person name="Zheng H."/>
            <person name="Zhang Y."/>
            <person name="Qin N."/>
            <person name="Li Z."/>
            <person name="Yang G."/>
            <person name="Yang S."/>
            <person name="Bolund L."/>
            <person name="Kristiansen K."/>
            <person name="Zheng H."/>
            <person name="Li S."/>
            <person name="Zhang X."/>
            <person name="Yang H."/>
            <person name="Wang J."/>
            <person name="Sun R."/>
            <person name="Zhang B."/>
            <person name="Jiang S."/>
            <person name="Wang J."/>
            <person name="Du Y."/>
            <person name="Li S."/>
        </authorList>
    </citation>
    <scope>NUCLEOTIDE SEQUENCE [LARGE SCALE GENOMIC DNA]</scope>
    <source>
        <strain evidence="3">cv. 9930</strain>
    </source>
</reference>
<feature type="compositionally biased region" description="Gly residues" evidence="1">
    <location>
        <begin position="86"/>
        <end position="104"/>
    </location>
</feature>
<gene>
    <name evidence="2" type="ORF">Csa_7G368160</name>
</gene>
<reference evidence="2 3" key="2">
    <citation type="journal article" date="2009" name="PLoS ONE">
        <title>An integrated genetic and cytogenetic map of the cucumber genome.</title>
        <authorList>
            <person name="Ren Y."/>
            <person name="Zhang Z."/>
            <person name="Liu J."/>
            <person name="Staub J.E."/>
            <person name="Han Y."/>
            <person name="Cheng Z."/>
            <person name="Li X."/>
            <person name="Lu J."/>
            <person name="Miao H."/>
            <person name="Kang H."/>
            <person name="Xie B."/>
            <person name="Gu X."/>
            <person name="Wang X."/>
            <person name="Du Y."/>
            <person name="Jin W."/>
            <person name="Huang S."/>
        </authorList>
    </citation>
    <scope>NUCLEOTIDE SEQUENCE [LARGE SCALE GENOMIC DNA]</scope>
    <source>
        <strain evidence="3">cv. 9930</strain>
    </source>
</reference>
<sequence>MHCWNTHTGIHRRPNLPNLVQRRRLLRHFHGNEDRKQIVGRLGCKVPEGKGERGGRTNGVIRSNVESTDSEGFGEESGEEGLGSSHAGGGGVDGPGDPTGGCGGRGEEGDGERGIFGIVRPVEEGVEIGEILAIGEGSVWEGLGRASEGMGDGKGRGN</sequence>
<reference evidence="2 3" key="3">
    <citation type="journal article" date="2010" name="BMC Genomics">
        <title>Transcriptome sequencing and comparative analysis of cucumber flowers with different sex types.</title>
        <authorList>
            <person name="Guo S."/>
            <person name="Zheng Y."/>
            <person name="Joung J.G."/>
            <person name="Liu S."/>
            <person name="Zhang Z."/>
            <person name="Crasta O.R."/>
            <person name="Sobral B.W."/>
            <person name="Xu Y."/>
            <person name="Huang S."/>
            <person name="Fei Z."/>
        </authorList>
    </citation>
    <scope>NUCLEOTIDE SEQUENCE [LARGE SCALE GENOMIC DNA]</scope>
    <source>
        <strain evidence="3">cv. 9930</strain>
    </source>
</reference>
<evidence type="ECO:0000313" key="3">
    <source>
        <dbReference type="Proteomes" id="UP000029981"/>
    </source>
</evidence>
<feature type="compositionally biased region" description="Acidic residues" evidence="1">
    <location>
        <begin position="68"/>
        <end position="79"/>
    </location>
</feature>
<evidence type="ECO:0000256" key="1">
    <source>
        <dbReference type="SAM" id="MobiDB-lite"/>
    </source>
</evidence>
<proteinExistence type="predicted"/>
<feature type="region of interest" description="Disordered" evidence="1">
    <location>
        <begin position="137"/>
        <end position="158"/>
    </location>
</feature>
<evidence type="ECO:0000313" key="2">
    <source>
        <dbReference type="EMBL" id="KGN44664.1"/>
    </source>
</evidence>
<dbReference type="EMBL" id="CM002928">
    <property type="protein sequence ID" value="KGN44664.1"/>
    <property type="molecule type" value="Genomic_DNA"/>
</dbReference>
<dbReference type="AlphaFoldDB" id="A0A0A0K6W3"/>
<protein>
    <submittedName>
        <fullName evidence="2">Uncharacterized protein</fullName>
    </submittedName>
</protein>